<proteinExistence type="predicted"/>
<dbReference type="Proteomes" id="UP001217089">
    <property type="component" value="Unassembled WGS sequence"/>
</dbReference>
<accession>A0ABQ9ETY4</accession>
<sequence>MLLILVVVCLPGEERVKRKNSEVSNDDLFYDPKMDDEDQKWVDKLRRNHQPKSANSVKPVAKSDAVLNCPACMTTLCLDCQRHSLYKNQYRAMFVMNCNVDTSEVLKQPEVKSKNNKRQKKKKSQQNSDSTSSTSDNQTVNDDSESVHPVKCTECNTVVAVYDKDEIFHFFNVLASHG</sequence>
<gene>
    <name evidence="2" type="ORF">KUTeg_013504</name>
</gene>
<dbReference type="InterPro" id="IPR019370">
    <property type="entry name" value="E2F-assoc_phosphoprotein"/>
</dbReference>
<evidence type="ECO:0000313" key="2">
    <source>
        <dbReference type="EMBL" id="KAJ8308630.1"/>
    </source>
</evidence>
<keyword evidence="3" id="KW-1185">Reference proteome</keyword>
<reference evidence="2 3" key="1">
    <citation type="submission" date="2022-12" db="EMBL/GenBank/DDBJ databases">
        <title>Chromosome-level genome of Tegillarca granosa.</title>
        <authorList>
            <person name="Kim J."/>
        </authorList>
    </citation>
    <scope>NUCLEOTIDE SEQUENCE [LARGE SCALE GENOMIC DNA]</scope>
    <source>
        <strain evidence="2">Teg-2019</strain>
        <tissue evidence="2">Adductor muscle</tissue>
    </source>
</reference>
<dbReference type="Pfam" id="PF10238">
    <property type="entry name" value="Eapp_C"/>
    <property type="match status" value="1"/>
</dbReference>
<protein>
    <recommendedName>
        <fullName evidence="4">E2F-associated phosphoprotein</fullName>
    </recommendedName>
</protein>
<dbReference type="EMBL" id="JARBDR010000657">
    <property type="protein sequence ID" value="KAJ8308630.1"/>
    <property type="molecule type" value="Genomic_DNA"/>
</dbReference>
<organism evidence="2 3">
    <name type="scientific">Tegillarca granosa</name>
    <name type="common">Malaysian cockle</name>
    <name type="synonym">Anadara granosa</name>
    <dbReference type="NCBI Taxonomy" id="220873"/>
    <lineage>
        <taxon>Eukaryota</taxon>
        <taxon>Metazoa</taxon>
        <taxon>Spiralia</taxon>
        <taxon>Lophotrochozoa</taxon>
        <taxon>Mollusca</taxon>
        <taxon>Bivalvia</taxon>
        <taxon>Autobranchia</taxon>
        <taxon>Pteriomorphia</taxon>
        <taxon>Arcoida</taxon>
        <taxon>Arcoidea</taxon>
        <taxon>Arcidae</taxon>
        <taxon>Tegillarca</taxon>
    </lineage>
</organism>
<name>A0ABQ9ETY4_TEGGR</name>
<evidence type="ECO:0000256" key="1">
    <source>
        <dbReference type="SAM" id="MobiDB-lite"/>
    </source>
</evidence>
<dbReference type="PANTHER" id="PTHR15967:SF0">
    <property type="entry name" value="E2F-ASSOCIATED PHOSPHOPROTEIN"/>
    <property type="match status" value="1"/>
</dbReference>
<feature type="compositionally biased region" description="Basic residues" evidence="1">
    <location>
        <begin position="114"/>
        <end position="124"/>
    </location>
</feature>
<dbReference type="PANTHER" id="PTHR15967">
    <property type="entry name" value="E2F-ASSOCIATED PHOSPHOPROTEIN"/>
    <property type="match status" value="1"/>
</dbReference>
<comment type="caution">
    <text evidence="2">The sequence shown here is derived from an EMBL/GenBank/DDBJ whole genome shotgun (WGS) entry which is preliminary data.</text>
</comment>
<feature type="region of interest" description="Disordered" evidence="1">
    <location>
        <begin position="109"/>
        <end position="146"/>
    </location>
</feature>
<evidence type="ECO:0000313" key="3">
    <source>
        <dbReference type="Proteomes" id="UP001217089"/>
    </source>
</evidence>
<evidence type="ECO:0008006" key="4">
    <source>
        <dbReference type="Google" id="ProtNLM"/>
    </source>
</evidence>
<feature type="compositionally biased region" description="Low complexity" evidence="1">
    <location>
        <begin position="125"/>
        <end position="141"/>
    </location>
</feature>